<feature type="chain" id="PRO_5042574519" evidence="1">
    <location>
        <begin position="23"/>
        <end position="57"/>
    </location>
</feature>
<sequence length="57" mass="6417">MPYGMTWPKFLSFITLAALAMASGSQCVHVIYKPLDDLDDLIEEAVKKRLSERQDSS</sequence>
<dbReference type="AlphaFoldDB" id="A0AAJ7JC87"/>
<dbReference type="CTD" id="7354414"/>
<evidence type="ECO:0000313" key="3">
    <source>
        <dbReference type="RefSeq" id="XP_017889343.1"/>
    </source>
</evidence>
<dbReference type="Proteomes" id="UP000694925">
    <property type="component" value="Unplaced"/>
</dbReference>
<name>A0AAJ7JC87_9HYME</name>
<organism evidence="2 3">
    <name type="scientific">Ceratina calcarata</name>
    <dbReference type="NCBI Taxonomy" id="156304"/>
    <lineage>
        <taxon>Eukaryota</taxon>
        <taxon>Metazoa</taxon>
        <taxon>Ecdysozoa</taxon>
        <taxon>Arthropoda</taxon>
        <taxon>Hexapoda</taxon>
        <taxon>Insecta</taxon>
        <taxon>Pterygota</taxon>
        <taxon>Neoptera</taxon>
        <taxon>Endopterygota</taxon>
        <taxon>Hymenoptera</taxon>
        <taxon>Apocrita</taxon>
        <taxon>Aculeata</taxon>
        <taxon>Apoidea</taxon>
        <taxon>Anthophila</taxon>
        <taxon>Apidae</taxon>
        <taxon>Ceratina</taxon>
        <taxon>Zadontomerus</taxon>
    </lineage>
</organism>
<dbReference type="GO" id="GO:0034551">
    <property type="term" value="P:mitochondrial respiratory chain complex III assembly"/>
    <property type="evidence" value="ECO:0007669"/>
    <property type="project" value="InterPro"/>
</dbReference>
<dbReference type="GeneID" id="108630516"/>
<gene>
    <name evidence="3" type="primary">LOC108630516</name>
</gene>
<feature type="signal peptide" evidence="1">
    <location>
        <begin position="1"/>
        <end position="22"/>
    </location>
</feature>
<dbReference type="GO" id="GO:0005739">
    <property type="term" value="C:mitochondrion"/>
    <property type="evidence" value="ECO:0007669"/>
    <property type="project" value="GOC"/>
</dbReference>
<proteinExistence type="predicted"/>
<dbReference type="RefSeq" id="XP_017889343.1">
    <property type="nucleotide sequence ID" value="XM_018033854.2"/>
</dbReference>
<dbReference type="InterPro" id="IPR027858">
    <property type="entry name" value="BRAWNIN"/>
</dbReference>
<dbReference type="Pfam" id="PF14990">
    <property type="entry name" value="DUF4516"/>
    <property type="match status" value="1"/>
</dbReference>
<accession>A0AAJ7JC87</accession>
<keyword evidence="2" id="KW-1185">Reference proteome</keyword>
<evidence type="ECO:0000313" key="2">
    <source>
        <dbReference type="Proteomes" id="UP000694925"/>
    </source>
</evidence>
<evidence type="ECO:0000256" key="1">
    <source>
        <dbReference type="SAM" id="SignalP"/>
    </source>
</evidence>
<dbReference type="KEGG" id="ccal:108630516"/>
<reference evidence="3" key="1">
    <citation type="submission" date="2025-08" db="UniProtKB">
        <authorList>
            <consortium name="RefSeq"/>
        </authorList>
    </citation>
    <scope>IDENTIFICATION</scope>
    <source>
        <tissue evidence="3">Whole body</tissue>
    </source>
</reference>
<protein>
    <submittedName>
        <fullName evidence="3">Uncharacterized protein LOC108630516</fullName>
    </submittedName>
</protein>
<keyword evidence="1" id="KW-0732">Signal</keyword>